<dbReference type="CDD" id="cd08977">
    <property type="entry name" value="SusD"/>
    <property type="match status" value="1"/>
</dbReference>
<keyword evidence="3 6" id="KW-0732">Signal</keyword>
<comment type="similarity">
    <text evidence="2">Belongs to the SusD family.</text>
</comment>
<feature type="domain" description="RagB/SusD" evidence="7">
    <location>
        <begin position="314"/>
        <end position="458"/>
    </location>
</feature>
<feature type="domain" description="SusD-like N-terminal" evidence="8">
    <location>
        <begin position="79"/>
        <end position="227"/>
    </location>
</feature>
<keyword evidence="4" id="KW-0472">Membrane</keyword>
<dbReference type="InterPro" id="IPR033985">
    <property type="entry name" value="SusD-like_N"/>
</dbReference>
<dbReference type="RefSeq" id="WP_202102011.1">
    <property type="nucleotide sequence ID" value="NZ_JAERTY010000003.1"/>
</dbReference>
<dbReference type="Gene3D" id="1.25.40.390">
    <property type="match status" value="1"/>
</dbReference>
<keyword evidence="10" id="KW-1185">Reference proteome</keyword>
<name>A0ABS1R0M8_9SPHI</name>
<dbReference type="InterPro" id="IPR011990">
    <property type="entry name" value="TPR-like_helical_dom_sf"/>
</dbReference>
<dbReference type="Proteomes" id="UP000625283">
    <property type="component" value="Unassembled WGS sequence"/>
</dbReference>
<dbReference type="Pfam" id="PF07980">
    <property type="entry name" value="SusD_RagB"/>
    <property type="match status" value="1"/>
</dbReference>
<evidence type="ECO:0000256" key="3">
    <source>
        <dbReference type="ARBA" id="ARBA00022729"/>
    </source>
</evidence>
<evidence type="ECO:0000256" key="1">
    <source>
        <dbReference type="ARBA" id="ARBA00004442"/>
    </source>
</evidence>
<comment type="caution">
    <text evidence="9">The sequence shown here is derived from an EMBL/GenBank/DDBJ whole genome shotgun (WGS) entry which is preliminary data.</text>
</comment>
<organism evidence="9 10">
    <name type="scientific">Sphingobacterium faecale</name>
    <dbReference type="NCBI Taxonomy" id="2803775"/>
    <lineage>
        <taxon>Bacteria</taxon>
        <taxon>Pseudomonadati</taxon>
        <taxon>Bacteroidota</taxon>
        <taxon>Sphingobacteriia</taxon>
        <taxon>Sphingobacteriales</taxon>
        <taxon>Sphingobacteriaceae</taxon>
        <taxon>Sphingobacterium</taxon>
    </lineage>
</organism>
<evidence type="ECO:0000256" key="6">
    <source>
        <dbReference type="SAM" id="SignalP"/>
    </source>
</evidence>
<comment type="subcellular location">
    <subcellularLocation>
        <location evidence="1">Cell outer membrane</location>
    </subcellularLocation>
</comment>
<evidence type="ECO:0000259" key="8">
    <source>
        <dbReference type="Pfam" id="PF14322"/>
    </source>
</evidence>
<dbReference type="PROSITE" id="PS51257">
    <property type="entry name" value="PROKAR_LIPOPROTEIN"/>
    <property type="match status" value="1"/>
</dbReference>
<evidence type="ECO:0000256" key="4">
    <source>
        <dbReference type="ARBA" id="ARBA00023136"/>
    </source>
</evidence>
<sequence>MKKNKTFIGWIKISFLSLVLISTISCESFTTIDGPDSQLNSNLVFQDEKTASAAMANIYLSKSMLSGDQTGIGSILGLVTDELNCNTQNESFLNFYTPNIISSNKDIAQFWNTAYNTIYQCNALIEGMDNSEGLGQAFKTQLKGEALFMRSLYLFYLSELFGDIPYITTTDYIQNKQVKRQSKSTVQHSLVTDLQMAESLLSENFTSPFRIKPNKFAAQALLARVFLYQNNWNSAIHYATKLIDNPAFSIQRDLDQVFLKESKSTIWQYQSADKSNTQEGAYYIFTIAPPSLVSLTDELFESFKENDLRKDKWIKTIYNANKAWYHAYKYKEKSQTVNSKEYSIVLRLEEMYLIRSEAYAMLRLYDSSCEDLNIIRARAGLLSIHIDKQAPLLQTILQERRHEFFLEYAHRYFDLKRFSALDETMVLIKSNWNTKYNLFPIPENELLLNSNLLPQNLNY</sequence>
<dbReference type="Pfam" id="PF14322">
    <property type="entry name" value="SusD-like_3"/>
    <property type="match status" value="1"/>
</dbReference>
<feature type="signal peptide" evidence="6">
    <location>
        <begin position="1"/>
        <end position="27"/>
    </location>
</feature>
<evidence type="ECO:0000259" key="7">
    <source>
        <dbReference type="Pfam" id="PF07980"/>
    </source>
</evidence>
<gene>
    <name evidence="9" type="ORF">JKG61_05640</name>
</gene>
<reference evidence="9 10" key="1">
    <citation type="submission" date="2021-01" db="EMBL/GenBank/DDBJ databases">
        <title>C459-1 draft genome sequence.</title>
        <authorList>
            <person name="Zhang X.-F."/>
        </authorList>
    </citation>
    <scope>NUCLEOTIDE SEQUENCE [LARGE SCALE GENOMIC DNA]</scope>
    <source>
        <strain evidence="10">C459-1</strain>
    </source>
</reference>
<evidence type="ECO:0000256" key="2">
    <source>
        <dbReference type="ARBA" id="ARBA00006275"/>
    </source>
</evidence>
<evidence type="ECO:0000313" key="9">
    <source>
        <dbReference type="EMBL" id="MBL1408228.1"/>
    </source>
</evidence>
<accession>A0ABS1R0M8</accession>
<proteinExistence type="inferred from homology"/>
<dbReference type="EMBL" id="JAERTY010000003">
    <property type="protein sequence ID" value="MBL1408228.1"/>
    <property type="molecule type" value="Genomic_DNA"/>
</dbReference>
<dbReference type="InterPro" id="IPR012944">
    <property type="entry name" value="SusD_RagB_dom"/>
</dbReference>
<feature type="chain" id="PRO_5045087522" evidence="6">
    <location>
        <begin position="28"/>
        <end position="459"/>
    </location>
</feature>
<keyword evidence="5" id="KW-0998">Cell outer membrane</keyword>
<dbReference type="SUPFAM" id="SSF48452">
    <property type="entry name" value="TPR-like"/>
    <property type="match status" value="1"/>
</dbReference>
<protein>
    <submittedName>
        <fullName evidence="9">RagB/SusD family nutrient uptake outer membrane protein</fullName>
    </submittedName>
</protein>
<evidence type="ECO:0000256" key="5">
    <source>
        <dbReference type="ARBA" id="ARBA00023237"/>
    </source>
</evidence>
<evidence type="ECO:0000313" key="10">
    <source>
        <dbReference type="Proteomes" id="UP000625283"/>
    </source>
</evidence>